<feature type="compositionally biased region" description="Acidic residues" evidence="1">
    <location>
        <begin position="203"/>
        <end position="212"/>
    </location>
</feature>
<feature type="region of interest" description="Disordered" evidence="1">
    <location>
        <begin position="203"/>
        <end position="285"/>
    </location>
</feature>
<keyword evidence="3" id="KW-1185">Reference proteome</keyword>
<reference evidence="2" key="1">
    <citation type="journal article" date="2022" name="Int. J. Mol. Sci.">
        <title>Draft Genome of Tanacetum Coccineum: Genomic Comparison of Closely Related Tanacetum-Family Plants.</title>
        <authorList>
            <person name="Yamashiro T."/>
            <person name="Shiraishi A."/>
            <person name="Nakayama K."/>
            <person name="Satake H."/>
        </authorList>
    </citation>
    <scope>NUCLEOTIDE SEQUENCE</scope>
</reference>
<feature type="compositionally biased region" description="Polar residues" evidence="1">
    <location>
        <begin position="217"/>
        <end position="230"/>
    </location>
</feature>
<sequence length="285" mass="31144">MLYLLNKLLISHPDIAPPTRTDDQILPINKWVPIGKSNSVLNIQNSQRNPIFSIAVAILKNTNFFRAFTSSSTIPAIYIQQFWDTIDALDITPANDNNPFEAPPSSDTVIEYVNTLGYPSTLRNVSAMSAKEHHVSFSSLGYPIHHSDIDYAERIWEEFVQSHTNLHSLTGRQLGYGSWGVLNEPSGHAESSLLYVELGLTDSETESDEEVSPEINAGTQDEGQAGPNPSEQDEGQAGPNPGIQDEGQAGSNLRDAAESQPHSSHVVHAGPNLEHMDFEVTNASS</sequence>
<organism evidence="2 3">
    <name type="scientific">Tanacetum coccineum</name>
    <dbReference type="NCBI Taxonomy" id="301880"/>
    <lineage>
        <taxon>Eukaryota</taxon>
        <taxon>Viridiplantae</taxon>
        <taxon>Streptophyta</taxon>
        <taxon>Embryophyta</taxon>
        <taxon>Tracheophyta</taxon>
        <taxon>Spermatophyta</taxon>
        <taxon>Magnoliopsida</taxon>
        <taxon>eudicotyledons</taxon>
        <taxon>Gunneridae</taxon>
        <taxon>Pentapetalae</taxon>
        <taxon>asterids</taxon>
        <taxon>campanulids</taxon>
        <taxon>Asterales</taxon>
        <taxon>Asteraceae</taxon>
        <taxon>Asteroideae</taxon>
        <taxon>Anthemideae</taxon>
        <taxon>Anthemidinae</taxon>
        <taxon>Tanacetum</taxon>
    </lineage>
</organism>
<evidence type="ECO:0000256" key="1">
    <source>
        <dbReference type="SAM" id="MobiDB-lite"/>
    </source>
</evidence>
<dbReference type="EMBL" id="BQNB010010252">
    <property type="protein sequence ID" value="GJS74743.1"/>
    <property type="molecule type" value="Genomic_DNA"/>
</dbReference>
<gene>
    <name evidence="2" type="ORF">Tco_0707584</name>
</gene>
<protein>
    <submittedName>
        <fullName evidence="2">Uncharacterized protein</fullName>
    </submittedName>
</protein>
<reference evidence="2" key="2">
    <citation type="submission" date="2022-01" db="EMBL/GenBank/DDBJ databases">
        <authorList>
            <person name="Yamashiro T."/>
            <person name="Shiraishi A."/>
            <person name="Satake H."/>
            <person name="Nakayama K."/>
        </authorList>
    </citation>
    <scope>NUCLEOTIDE SEQUENCE</scope>
</reference>
<name>A0ABQ4YAQ2_9ASTR</name>
<accession>A0ABQ4YAQ2</accession>
<evidence type="ECO:0000313" key="2">
    <source>
        <dbReference type="EMBL" id="GJS74743.1"/>
    </source>
</evidence>
<dbReference type="Proteomes" id="UP001151760">
    <property type="component" value="Unassembled WGS sequence"/>
</dbReference>
<proteinExistence type="predicted"/>
<comment type="caution">
    <text evidence="2">The sequence shown here is derived from an EMBL/GenBank/DDBJ whole genome shotgun (WGS) entry which is preliminary data.</text>
</comment>
<evidence type="ECO:0000313" key="3">
    <source>
        <dbReference type="Proteomes" id="UP001151760"/>
    </source>
</evidence>